<accession>A0ACC2UM89</accession>
<name>A0ACC2UM89_9FUNG</name>
<evidence type="ECO:0000313" key="2">
    <source>
        <dbReference type="Proteomes" id="UP001165960"/>
    </source>
</evidence>
<reference evidence="1" key="1">
    <citation type="submission" date="2022-04" db="EMBL/GenBank/DDBJ databases">
        <title>Genome of the entomopathogenic fungus Entomophthora muscae.</title>
        <authorList>
            <person name="Elya C."/>
            <person name="Lovett B.R."/>
            <person name="Lee E."/>
            <person name="Macias A.M."/>
            <person name="Hajek A.E."/>
            <person name="De Bivort B.L."/>
            <person name="Kasson M.T."/>
            <person name="De Fine Licht H.H."/>
            <person name="Stajich J.E."/>
        </authorList>
    </citation>
    <scope>NUCLEOTIDE SEQUENCE</scope>
    <source>
        <strain evidence="1">Berkeley</strain>
    </source>
</reference>
<sequence length="130" mass="14322">MRVPQSQKLAVAARGLAEAALLSMRTNNQLRPATNFHVPYNPSLNSNKQQFPLKMKIGYIEATPIDETKCRHQQPDLASSKSGIEMKGSRPTDNLTDMHGIRSEPGDGSTLTTQHHLHNQPLPNLSSVIT</sequence>
<comment type="caution">
    <text evidence="1">The sequence shown here is derived from an EMBL/GenBank/DDBJ whole genome shotgun (WGS) entry which is preliminary data.</text>
</comment>
<evidence type="ECO:0000313" key="1">
    <source>
        <dbReference type="EMBL" id="KAJ9087912.1"/>
    </source>
</evidence>
<keyword evidence="2" id="KW-1185">Reference proteome</keyword>
<gene>
    <name evidence="1" type="ORF">DSO57_1028351</name>
</gene>
<proteinExistence type="predicted"/>
<protein>
    <submittedName>
        <fullName evidence="1">Uncharacterized protein</fullName>
    </submittedName>
</protein>
<dbReference type="Proteomes" id="UP001165960">
    <property type="component" value="Unassembled WGS sequence"/>
</dbReference>
<organism evidence="1 2">
    <name type="scientific">Entomophthora muscae</name>
    <dbReference type="NCBI Taxonomy" id="34485"/>
    <lineage>
        <taxon>Eukaryota</taxon>
        <taxon>Fungi</taxon>
        <taxon>Fungi incertae sedis</taxon>
        <taxon>Zoopagomycota</taxon>
        <taxon>Entomophthoromycotina</taxon>
        <taxon>Entomophthoromycetes</taxon>
        <taxon>Entomophthorales</taxon>
        <taxon>Entomophthoraceae</taxon>
        <taxon>Entomophthora</taxon>
    </lineage>
</organism>
<dbReference type="EMBL" id="QTSX02000179">
    <property type="protein sequence ID" value="KAJ9087912.1"/>
    <property type="molecule type" value="Genomic_DNA"/>
</dbReference>